<keyword evidence="4" id="KW-0238">DNA-binding</keyword>
<dbReference type="Gene3D" id="1.10.1740.10">
    <property type="match status" value="1"/>
</dbReference>
<dbReference type="InterPro" id="IPR007627">
    <property type="entry name" value="RNA_pol_sigma70_r2"/>
</dbReference>
<evidence type="ECO:0000256" key="3">
    <source>
        <dbReference type="ARBA" id="ARBA00023082"/>
    </source>
</evidence>
<dbReference type="GO" id="GO:0016987">
    <property type="term" value="F:sigma factor activity"/>
    <property type="evidence" value="ECO:0007669"/>
    <property type="project" value="UniProtKB-KW"/>
</dbReference>
<name>A0A9W6GTI4_9HYPH</name>
<gene>
    <name evidence="8" type="ORF">LMG27198_17480</name>
</gene>
<protein>
    <submittedName>
        <fullName evidence="8">DNA-directed RNA polymerase sigma-70 factor</fullName>
    </submittedName>
</protein>
<feature type="domain" description="RNA polymerase sigma factor 70 region 4 type 2" evidence="7">
    <location>
        <begin position="147"/>
        <end position="191"/>
    </location>
</feature>
<comment type="caution">
    <text evidence="8">The sequence shown here is derived from an EMBL/GenBank/DDBJ whole genome shotgun (WGS) entry which is preliminary data.</text>
</comment>
<dbReference type="InterPro" id="IPR036388">
    <property type="entry name" value="WH-like_DNA-bd_sf"/>
</dbReference>
<keyword evidence="2" id="KW-0805">Transcription regulation</keyword>
<proteinExistence type="inferred from homology"/>
<evidence type="ECO:0000256" key="2">
    <source>
        <dbReference type="ARBA" id="ARBA00023015"/>
    </source>
</evidence>
<evidence type="ECO:0000256" key="4">
    <source>
        <dbReference type="ARBA" id="ARBA00023125"/>
    </source>
</evidence>
<dbReference type="NCBIfam" id="TIGR02937">
    <property type="entry name" value="sigma70-ECF"/>
    <property type="match status" value="1"/>
</dbReference>
<dbReference type="PANTHER" id="PTHR43133">
    <property type="entry name" value="RNA POLYMERASE ECF-TYPE SIGMA FACTO"/>
    <property type="match status" value="1"/>
</dbReference>
<dbReference type="GO" id="GO:0006352">
    <property type="term" value="P:DNA-templated transcription initiation"/>
    <property type="evidence" value="ECO:0007669"/>
    <property type="project" value="InterPro"/>
</dbReference>
<keyword evidence="8" id="KW-0240">DNA-directed RNA polymerase</keyword>
<dbReference type="GO" id="GO:0000428">
    <property type="term" value="C:DNA-directed RNA polymerase complex"/>
    <property type="evidence" value="ECO:0007669"/>
    <property type="project" value="UniProtKB-KW"/>
</dbReference>
<dbReference type="Gene3D" id="1.10.10.10">
    <property type="entry name" value="Winged helix-like DNA-binding domain superfamily/Winged helix DNA-binding domain"/>
    <property type="match status" value="1"/>
</dbReference>
<reference evidence="8" key="1">
    <citation type="journal article" date="2023" name="Int. J. Syst. Evol. Microbiol.">
        <title>Methylocystis iwaonis sp. nov., a type II methane-oxidizing bacterium from surface soil of a rice paddy field in Japan, and emended description of the genus Methylocystis (ex Whittenbury et al. 1970) Bowman et al. 1993.</title>
        <authorList>
            <person name="Kaise H."/>
            <person name="Sawadogo J.B."/>
            <person name="Alam M.S."/>
            <person name="Ueno C."/>
            <person name="Dianou D."/>
            <person name="Shinjo R."/>
            <person name="Asakawa S."/>
        </authorList>
    </citation>
    <scope>NUCLEOTIDE SEQUENCE</scope>
    <source>
        <strain evidence="8">LMG27198</strain>
    </source>
</reference>
<dbReference type="SUPFAM" id="SSF88946">
    <property type="entry name" value="Sigma2 domain of RNA polymerase sigma factors"/>
    <property type="match status" value="1"/>
</dbReference>
<dbReference type="InterPro" id="IPR013325">
    <property type="entry name" value="RNA_pol_sigma_r2"/>
</dbReference>
<dbReference type="EMBL" id="BSEC01000001">
    <property type="protein sequence ID" value="GLI92756.1"/>
    <property type="molecule type" value="Genomic_DNA"/>
</dbReference>
<sequence>MTTRTNTEWLAALRETGQSQEGAVRELRQLLRRAIFSFLSRKGAANAAGPGYDHDDLAEDCAQESLLLIQSKLDQFRGDSQFTTWAYSIAIRVTLNELRRRRWRTSAMEAARLGDAMPHWPIDNPGPERSLEQQKAWAILSEAIETALTPLQRKALIAHAFQEMPLDLVAEWLGTNRNSLYKLIHDARKRLQAALLSRGVTHRELIAIFDTPRPDRPYLEDGKKSFFTASND</sequence>
<evidence type="ECO:0000256" key="1">
    <source>
        <dbReference type="ARBA" id="ARBA00010641"/>
    </source>
</evidence>
<evidence type="ECO:0000313" key="9">
    <source>
        <dbReference type="Proteomes" id="UP001144323"/>
    </source>
</evidence>
<evidence type="ECO:0000256" key="5">
    <source>
        <dbReference type="ARBA" id="ARBA00023163"/>
    </source>
</evidence>
<dbReference type="PANTHER" id="PTHR43133:SF8">
    <property type="entry name" value="RNA POLYMERASE SIGMA FACTOR HI_1459-RELATED"/>
    <property type="match status" value="1"/>
</dbReference>
<keyword evidence="5" id="KW-0804">Transcription</keyword>
<dbReference type="InterPro" id="IPR013324">
    <property type="entry name" value="RNA_pol_sigma_r3/r4-like"/>
</dbReference>
<dbReference type="InterPro" id="IPR039425">
    <property type="entry name" value="RNA_pol_sigma-70-like"/>
</dbReference>
<dbReference type="InterPro" id="IPR013249">
    <property type="entry name" value="RNA_pol_sigma70_r4_t2"/>
</dbReference>
<dbReference type="Pfam" id="PF08281">
    <property type="entry name" value="Sigma70_r4_2"/>
    <property type="match status" value="1"/>
</dbReference>
<accession>A0A9W6GTI4</accession>
<dbReference type="AlphaFoldDB" id="A0A9W6GTI4"/>
<evidence type="ECO:0000259" key="7">
    <source>
        <dbReference type="Pfam" id="PF08281"/>
    </source>
</evidence>
<dbReference type="Pfam" id="PF04542">
    <property type="entry name" value="Sigma70_r2"/>
    <property type="match status" value="1"/>
</dbReference>
<keyword evidence="9" id="KW-1185">Reference proteome</keyword>
<evidence type="ECO:0000259" key="6">
    <source>
        <dbReference type="Pfam" id="PF04542"/>
    </source>
</evidence>
<dbReference type="GO" id="GO:0003677">
    <property type="term" value="F:DNA binding"/>
    <property type="evidence" value="ECO:0007669"/>
    <property type="project" value="UniProtKB-KW"/>
</dbReference>
<organism evidence="8 9">
    <name type="scientific">Methylocystis echinoides</name>
    <dbReference type="NCBI Taxonomy" id="29468"/>
    <lineage>
        <taxon>Bacteria</taxon>
        <taxon>Pseudomonadati</taxon>
        <taxon>Pseudomonadota</taxon>
        <taxon>Alphaproteobacteria</taxon>
        <taxon>Hyphomicrobiales</taxon>
        <taxon>Methylocystaceae</taxon>
        <taxon>Methylocystis</taxon>
    </lineage>
</organism>
<dbReference type="InterPro" id="IPR014284">
    <property type="entry name" value="RNA_pol_sigma-70_dom"/>
</dbReference>
<dbReference type="Proteomes" id="UP001144323">
    <property type="component" value="Unassembled WGS sequence"/>
</dbReference>
<dbReference type="RefSeq" id="WP_281802161.1">
    <property type="nucleotide sequence ID" value="NZ_BSEC01000001.1"/>
</dbReference>
<evidence type="ECO:0000313" key="8">
    <source>
        <dbReference type="EMBL" id="GLI92756.1"/>
    </source>
</evidence>
<feature type="domain" description="RNA polymerase sigma-70 region 2" evidence="6">
    <location>
        <begin position="54"/>
        <end position="104"/>
    </location>
</feature>
<keyword evidence="3" id="KW-0731">Sigma factor</keyword>
<comment type="similarity">
    <text evidence="1">Belongs to the sigma-70 factor family. ECF subfamily.</text>
</comment>
<dbReference type="SUPFAM" id="SSF88659">
    <property type="entry name" value="Sigma3 and sigma4 domains of RNA polymerase sigma factors"/>
    <property type="match status" value="1"/>
</dbReference>